<organism evidence="3 4">
    <name type="scientific">Elysia marginata</name>
    <dbReference type="NCBI Taxonomy" id="1093978"/>
    <lineage>
        <taxon>Eukaryota</taxon>
        <taxon>Metazoa</taxon>
        <taxon>Spiralia</taxon>
        <taxon>Lophotrochozoa</taxon>
        <taxon>Mollusca</taxon>
        <taxon>Gastropoda</taxon>
        <taxon>Heterobranchia</taxon>
        <taxon>Euthyneura</taxon>
        <taxon>Panpulmonata</taxon>
        <taxon>Sacoglossa</taxon>
        <taxon>Placobranchoidea</taxon>
        <taxon>Plakobranchidae</taxon>
        <taxon>Elysia</taxon>
    </lineage>
</organism>
<feature type="compositionally biased region" description="Basic and acidic residues" evidence="1">
    <location>
        <begin position="304"/>
        <end position="314"/>
    </location>
</feature>
<dbReference type="PANTHER" id="PTHR46888">
    <property type="entry name" value="ZINC KNUCKLE DOMAINCONTAINING PROTEIN-RELATED"/>
    <property type="match status" value="1"/>
</dbReference>
<reference evidence="3 4" key="1">
    <citation type="journal article" date="2021" name="Elife">
        <title>Chloroplast acquisition without the gene transfer in kleptoplastic sea slugs, Plakobranchus ocellatus.</title>
        <authorList>
            <person name="Maeda T."/>
            <person name="Takahashi S."/>
            <person name="Yoshida T."/>
            <person name="Shimamura S."/>
            <person name="Takaki Y."/>
            <person name="Nagai Y."/>
            <person name="Toyoda A."/>
            <person name="Suzuki Y."/>
            <person name="Arimoto A."/>
            <person name="Ishii H."/>
            <person name="Satoh N."/>
            <person name="Nishiyama T."/>
            <person name="Hasebe M."/>
            <person name="Maruyama T."/>
            <person name="Minagawa J."/>
            <person name="Obokata J."/>
            <person name="Shigenobu S."/>
        </authorList>
    </citation>
    <scope>NUCLEOTIDE SEQUENCE [LARGE SCALE GENOMIC DNA]</scope>
</reference>
<gene>
    <name evidence="3" type="ORF">ElyMa_001736600</name>
</gene>
<feature type="region of interest" description="Disordered" evidence="1">
    <location>
        <begin position="42"/>
        <end position="68"/>
    </location>
</feature>
<proteinExistence type="predicted"/>
<dbReference type="InterPro" id="IPR036397">
    <property type="entry name" value="RNaseH_sf"/>
</dbReference>
<keyword evidence="4" id="KW-1185">Reference proteome</keyword>
<dbReference type="Gene3D" id="3.30.420.10">
    <property type="entry name" value="Ribonuclease H-like superfamily/Ribonuclease H"/>
    <property type="match status" value="1"/>
</dbReference>
<feature type="domain" description="Integrase zinc-binding" evidence="2">
    <location>
        <begin position="619"/>
        <end position="672"/>
    </location>
</feature>
<evidence type="ECO:0000259" key="2">
    <source>
        <dbReference type="Pfam" id="PF17921"/>
    </source>
</evidence>
<dbReference type="InterPro" id="IPR012337">
    <property type="entry name" value="RNaseH-like_sf"/>
</dbReference>
<dbReference type="SUPFAM" id="SSF57756">
    <property type="entry name" value="Retrovirus zinc finger-like domains"/>
    <property type="match status" value="1"/>
</dbReference>
<dbReference type="InterPro" id="IPR036875">
    <property type="entry name" value="Znf_CCHC_sf"/>
</dbReference>
<dbReference type="Pfam" id="PF17921">
    <property type="entry name" value="Integrase_H2C2"/>
    <property type="match status" value="1"/>
</dbReference>
<comment type="caution">
    <text evidence="3">The sequence shown here is derived from an EMBL/GenBank/DDBJ whole genome shotgun (WGS) entry which is preliminary data.</text>
</comment>
<dbReference type="GO" id="GO:0003676">
    <property type="term" value="F:nucleic acid binding"/>
    <property type="evidence" value="ECO:0007669"/>
    <property type="project" value="InterPro"/>
</dbReference>
<dbReference type="Proteomes" id="UP000762676">
    <property type="component" value="Unassembled WGS sequence"/>
</dbReference>
<evidence type="ECO:0000256" key="1">
    <source>
        <dbReference type="SAM" id="MobiDB-lite"/>
    </source>
</evidence>
<accession>A0AAV4JXK6</accession>
<sequence length="749" mass="84572">MADVELFMKYLDIASKLGIQENAQEWVENRIQQDKDREERLLERERQREESERERQRERQQVQEREAREHEIRKLEAEANLKKLELDATQFVGERRPQSGNVGKPKLPPLTDTSQIDLYLERFERYASSQAWRVEDLASCLCNLLQGEALSILLSLSAEESANYNTVKETLLRRFNCDRNGFKSKFLSVKPQVDEDFGSYINRAKRYFDRWTELSAVTSKDQLEFLICSEIALQACEPEFVAYIKDRTPANLCELKAVATAYVNARPNKSFAKKPEPVSFVVNSSHVQGKPAPPRNNWNAQDAEGGHTYRERNRFGPTRTRSNDRGAYGSRSLSRDRSFKPDNQYSYRKGNSGDLICYRCHGYGHTKKFCPSFKSNSESSQRWSQRQQPPKAKSGYVAEASTVKKASFHCCSAISDSNRDGVLTFDEATVCGIPKRSLLRDSGCNTVAVRESLVHTDALIGCLTHVTTFCCKHRAFKTATIDLDCGYFKGKVEACVAADPIADVILGNIDGLVDFSSNNGDKTACPVLTRNQRLRDQADREPSSAVADHESDVDNNVLSHVTDLAQRQKEDPTLKPWFERLGKPPVHGVSFVLSDGLLFREFYRQKSGLCDRTLVVLASLRNQVLSSAHDSSLSGHSGYRKTLTQIQSQFSWPGLTVDVKKFTQSCHVCQVKAPVGRDRPAPLQRMPIIEEPFQRVAIDLVGPLPVTCGRHEYIITMVDVATRWAEATPLRRTTANGLTDLLRILGNLL</sequence>
<evidence type="ECO:0000313" key="3">
    <source>
        <dbReference type="EMBL" id="GFS27010.1"/>
    </source>
</evidence>
<dbReference type="GO" id="GO:0008270">
    <property type="term" value="F:zinc ion binding"/>
    <property type="evidence" value="ECO:0007669"/>
    <property type="project" value="InterPro"/>
</dbReference>
<dbReference type="Gene3D" id="1.10.340.70">
    <property type="match status" value="1"/>
</dbReference>
<dbReference type="InterPro" id="IPR038269">
    <property type="entry name" value="SCAN_sf"/>
</dbReference>
<protein>
    <submittedName>
        <fullName evidence="3">Pol polyprotein</fullName>
    </submittedName>
</protein>
<dbReference type="PANTHER" id="PTHR46888:SF1">
    <property type="entry name" value="RIBONUCLEASE H"/>
    <property type="match status" value="1"/>
</dbReference>
<dbReference type="Gene3D" id="1.10.4020.10">
    <property type="entry name" value="DNA breaking-rejoining enzymes"/>
    <property type="match status" value="1"/>
</dbReference>
<dbReference type="SUPFAM" id="SSF53098">
    <property type="entry name" value="Ribonuclease H-like"/>
    <property type="match status" value="1"/>
</dbReference>
<dbReference type="InterPro" id="IPR041588">
    <property type="entry name" value="Integrase_H2C2"/>
</dbReference>
<evidence type="ECO:0000313" key="4">
    <source>
        <dbReference type="Proteomes" id="UP000762676"/>
    </source>
</evidence>
<feature type="region of interest" description="Disordered" evidence="1">
    <location>
        <begin position="282"/>
        <end position="346"/>
    </location>
</feature>
<name>A0AAV4JXK6_9GAST</name>
<dbReference type="FunFam" id="1.10.340.70:FF:000001">
    <property type="entry name" value="Retrovirus-related Pol polyprotein from transposon gypsy-like Protein"/>
    <property type="match status" value="1"/>
</dbReference>
<dbReference type="AlphaFoldDB" id="A0AAV4JXK6"/>
<dbReference type="EMBL" id="BMAT01003515">
    <property type="protein sequence ID" value="GFS27010.1"/>
    <property type="molecule type" value="Genomic_DNA"/>
</dbReference>